<name>A0A481YSD0_9VIRU</name>
<organism evidence="1">
    <name type="scientific">Marseillevirus LCMAC101</name>
    <dbReference type="NCBI Taxonomy" id="2506602"/>
    <lineage>
        <taxon>Viruses</taxon>
        <taxon>Varidnaviria</taxon>
        <taxon>Bamfordvirae</taxon>
        <taxon>Nucleocytoviricota</taxon>
        <taxon>Megaviricetes</taxon>
        <taxon>Pimascovirales</taxon>
        <taxon>Pimascovirales incertae sedis</taxon>
        <taxon>Marseilleviridae</taxon>
    </lineage>
</organism>
<proteinExistence type="predicted"/>
<evidence type="ECO:0000313" key="1">
    <source>
        <dbReference type="EMBL" id="QBK85867.1"/>
    </source>
</evidence>
<accession>A0A481YSD0</accession>
<protein>
    <submittedName>
        <fullName evidence="1">Uncharacterized protein</fullName>
    </submittedName>
</protein>
<sequence length="86" mass="10488">MKNHAGYEDEIFLENEAEKYYNKKCKYYEKESESYPNYNAEVCKQIRTLIHNTEVYDMAIEIDLNDYLDDYFKKNCKTDRYNLKGQ</sequence>
<dbReference type="EMBL" id="MK500328">
    <property type="protein sequence ID" value="QBK85867.1"/>
    <property type="molecule type" value="Genomic_DNA"/>
</dbReference>
<gene>
    <name evidence="1" type="ORF">LCMAC101_04620</name>
</gene>
<reference evidence="1" key="1">
    <citation type="journal article" date="2019" name="MBio">
        <title>Virus Genomes from Deep Sea Sediments Expand the Ocean Megavirome and Support Independent Origins of Viral Gigantism.</title>
        <authorList>
            <person name="Backstrom D."/>
            <person name="Yutin N."/>
            <person name="Jorgensen S.L."/>
            <person name="Dharamshi J."/>
            <person name="Homa F."/>
            <person name="Zaremba-Niedwiedzka K."/>
            <person name="Spang A."/>
            <person name="Wolf Y.I."/>
            <person name="Koonin E.V."/>
            <person name="Ettema T.J."/>
        </authorList>
    </citation>
    <scope>NUCLEOTIDE SEQUENCE</scope>
</reference>